<sequence>MASFAVQESASEDVEMGDPDETFVNSEVLRNRLENLFSKMFKFSSSARSIDFHVLEKYL</sequence>
<reference evidence="2" key="1">
    <citation type="submission" date="2022-11" db="UniProtKB">
        <authorList>
            <consortium name="WormBaseParasite"/>
        </authorList>
    </citation>
    <scope>IDENTIFICATION</scope>
</reference>
<protein>
    <submittedName>
        <fullName evidence="2">Uncharacterized protein</fullName>
    </submittedName>
</protein>
<evidence type="ECO:0000313" key="1">
    <source>
        <dbReference type="Proteomes" id="UP000887579"/>
    </source>
</evidence>
<name>A0AC34GH37_9BILA</name>
<organism evidence="1 2">
    <name type="scientific">Panagrolaimus sp. ES5</name>
    <dbReference type="NCBI Taxonomy" id="591445"/>
    <lineage>
        <taxon>Eukaryota</taxon>
        <taxon>Metazoa</taxon>
        <taxon>Ecdysozoa</taxon>
        <taxon>Nematoda</taxon>
        <taxon>Chromadorea</taxon>
        <taxon>Rhabditida</taxon>
        <taxon>Tylenchina</taxon>
        <taxon>Panagrolaimomorpha</taxon>
        <taxon>Panagrolaimoidea</taxon>
        <taxon>Panagrolaimidae</taxon>
        <taxon>Panagrolaimus</taxon>
    </lineage>
</organism>
<dbReference type="Proteomes" id="UP000887579">
    <property type="component" value="Unplaced"/>
</dbReference>
<proteinExistence type="predicted"/>
<evidence type="ECO:0000313" key="2">
    <source>
        <dbReference type="WBParaSite" id="ES5_v2.g28994.t1"/>
    </source>
</evidence>
<dbReference type="WBParaSite" id="ES5_v2.g28994.t1">
    <property type="protein sequence ID" value="ES5_v2.g28994.t1"/>
    <property type="gene ID" value="ES5_v2.g28994"/>
</dbReference>
<accession>A0AC34GH37</accession>